<dbReference type="InterPro" id="IPR036962">
    <property type="entry name" value="Glyco_hydro_3_N_sf"/>
</dbReference>
<dbReference type="InterPro" id="IPR017853">
    <property type="entry name" value="GH"/>
</dbReference>
<dbReference type="InterPro" id="IPR011658">
    <property type="entry name" value="PA14_dom"/>
</dbReference>
<dbReference type="PANTHER" id="PTHR42715">
    <property type="entry name" value="BETA-GLUCOSIDASE"/>
    <property type="match status" value="1"/>
</dbReference>
<dbReference type="EC" id="3.2.1.21" evidence="4 10"/>
<dbReference type="InterPro" id="IPR050288">
    <property type="entry name" value="Cellulose_deg_GH3"/>
</dbReference>
<dbReference type="InterPro" id="IPR019800">
    <property type="entry name" value="Glyco_hydro_3_AS"/>
</dbReference>
<evidence type="ECO:0000256" key="2">
    <source>
        <dbReference type="ARBA" id="ARBA00004987"/>
    </source>
</evidence>
<keyword evidence="5 10" id="KW-0378">Hydrolase</keyword>
<dbReference type="Proteomes" id="UP001562354">
    <property type="component" value="Unassembled WGS sequence"/>
</dbReference>
<dbReference type="InterPro" id="IPR001764">
    <property type="entry name" value="Glyco_hydro_3_N"/>
</dbReference>
<evidence type="ECO:0000259" key="11">
    <source>
        <dbReference type="PROSITE" id="PS51820"/>
    </source>
</evidence>
<dbReference type="SUPFAM" id="SSF51445">
    <property type="entry name" value="(Trans)glycosidases"/>
    <property type="match status" value="1"/>
</dbReference>
<dbReference type="Gene3D" id="2.60.120.260">
    <property type="entry name" value="Galactose-binding domain-like"/>
    <property type="match status" value="1"/>
</dbReference>
<dbReference type="InterPro" id="IPR026891">
    <property type="entry name" value="Fn3-like"/>
</dbReference>
<evidence type="ECO:0000313" key="13">
    <source>
        <dbReference type="Proteomes" id="UP001562354"/>
    </source>
</evidence>
<reference evidence="12 13" key="1">
    <citation type="submission" date="2024-07" db="EMBL/GenBank/DDBJ databases">
        <title>Draft sequence of the Neodothiora populina.</title>
        <authorList>
            <person name="Drown D.D."/>
            <person name="Schuette U.S."/>
            <person name="Buechlein A.B."/>
            <person name="Rusch D.R."/>
            <person name="Winton L.W."/>
            <person name="Adams G.A."/>
        </authorList>
    </citation>
    <scope>NUCLEOTIDE SEQUENCE [LARGE SCALE GENOMIC DNA]</scope>
    <source>
        <strain evidence="12 13">CPC 39397</strain>
    </source>
</reference>
<dbReference type="PRINTS" id="PR00133">
    <property type="entry name" value="GLHYDRLASE3"/>
</dbReference>
<evidence type="ECO:0000256" key="6">
    <source>
        <dbReference type="ARBA" id="ARBA00023180"/>
    </source>
</evidence>
<keyword evidence="8 10" id="KW-0326">Glycosidase</keyword>
<dbReference type="PROSITE" id="PS51820">
    <property type="entry name" value="PA14"/>
    <property type="match status" value="1"/>
</dbReference>
<keyword evidence="6" id="KW-0325">Glycoprotein</keyword>
<dbReference type="SMART" id="SM00758">
    <property type="entry name" value="PA14"/>
    <property type="match status" value="1"/>
</dbReference>
<comment type="similarity">
    <text evidence="3 10">Belongs to the glycosyl hydrolase 3 family.</text>
</comment>
<evidence type="ECO:0000256" key="4">
    <source>
        <dbReference type="ARBA" id="ARBA00012744"/>
    </source>
</evidence>
<feature type="domain" description="PA14" evidence="11">
    <location>
        <begin position="411"/>
        <end position="561"/>
    </location>
</feature>
<organism evidence="12 13">
    <name type="scientific">Neodothiora populina</name>
    <dbReference type="NCBI Taxonomy" id="2781224"/>
    <lineage>
        <taxon>Eukaryota</taxon>
        <taxon>Fungi</taxon>
        <taxon>Dikarya</taxon>
        <taxon>Ascomycota</taxon>
        <taxon>Pezizomycotina</taxon>
        <taxon>Dothideomycetes</taxon>
        <taxon>Dothideomycetidae</taxon>
        <taxon>Dothideales</taxon>
        <taxon>Dothioraceae</taxon>
        <taxon>Neodothiora</taxon>
    </lineage>
</organism>
<sequence>MLDDTIRELLASLSLDEKISLLGGADGWQTQDIERLGIGSIKTTDGPAGARGSLSVDGPKAALLPAPVVQSATWSKSNVRKLGRLLSRETRSKAAQILLAPTVCCLRNPLGGRNFESFSEDPLLSGQLAIEYVTGLQEDGMVVATAKHFVANEQEHDRFATNAEIDEKALREIYLRPFEMLVKSASPPGCFMTAYNCVNGVHMDMNEYLVNQVLRKQWGFKGLVMSDWGGTNSTVESLMAGCDLEMPGPPLRRGGKIRAALPSKSLEASIDESCGRLLSLAQRLNLLGLSKDEVAATRNRAEETWTSPEDLQTLRQIAADGMVLLKNDLDVLPLKLDVFGGKKISFIGPNAAIGAANGGGSAAMNPQYLTHPLESFKRKLTELDANVDLHFAAGCPAYKWTPLLSPTQWEGSEAMLRIDFFASTDCSGGIFETQHRNSSSIDLFDSGPAALRDGGKPYSLRLTSTLTPASTGEHIFSVSSVGGARLFIDGKLLIDNSEWTAAGETFYSFGSVECRETIHLKKGQRYSVVLVAWSRIKETDVESDPAAIEPMHVYGAQPSSRLGYCEESSDTIEGAVALAKESDLTVIVVGLNEEWESEGYDRQTMNLPGEQDRLVQDILSTVSHPERIIVVNQSGSAVEMPWIDSAHTVLQAWYGGQEAGNALADVLLGIQSPAGRLPFTWPRTYSDLPFAIDKESWPGVDGKVIYKESSKIGYRWYLGAAVQPLWWFGFGLGYTSFEVRNLRVHQQSDRWTASLTVTNTGPRAGQDVVQVYVWPKDQPSAKGLMAFSKTEEVEPGAVSTLELDLQFRDMANWIDGEWRLRSGMYEVGIGKHAGDKNMLVQQVEIRRDMHWDP</sequence>
<keyword evidence="13" id="KW-1185">Reference proteome</keyword>
<dbReference type="SUPFAM" id="SSF56988">
    <property type="entry name" value="Anthrax protective antigen"/>
    <property type="match status" value="1"/>
</dbReference>
<dbReference type="Pfam" id="PF01915">
    <property type="entry name" value="Glyco_hydro_3_C"/>
    <property type="match status" value="1"/>
</dbReference>
<dbReference type="RefSeq" id="XP_069204309.1">
    <property type="nucleotide sequence ID" value="XM_069344043.1"/>
</dbReference>
<dbReference type="SMART" id="SM01217">
    <property type="entry name" value="Fn3_like"/>
    <property type="match status" value="1"/>
</dbReference>
<dbReference type="Pfam" id="PF07691">
    <property type="entry name" value="PA14"/>
    <property type="match status" value="1"/>
</dbReference>
<dbReference type="Gene3D" id="3.40.50.1700">
    <property type="entry name" value="Glycoside hydrolase family 3 C-terminal domain"/>
    <property type="match status" value="1"/>
</dbReference>
<comment type="catalytic activity">
    <reaction evidence="1 10">
        <text>Hydrolysis of terminal, non-reducing beta-D-glucosyl residues with release of beta-D-glucose.</text>
        <dbReference type="EC" id="3.2.1.21"/>
    </reaction>
</comment>
<dbReference type="Gene3D" id="3.20.20.300">
    <property type="entry name" value="Glycoside hydrolase, family 3, N-terminal domain"/>
    <property type="match status" value="1"/>
</dbReference>
<dbReference type="EMBL" id="JBFMKM010000002">
    <property type="protein sequence ID" value="KAL1311460.1"/>
    <property type="molecule type" value="Genomic_DNA"/>
</dbReference>
<evidence type="ECO:0000256" key="8">
    <source>
        <dbReference type="ARBA" id="ARBA00023295"/>
    </source>
</evidence>
<evidence type="ECO:0000256" key="5">
    <source>
        <dbReference type="ARBA" id="ARBA00022801"/>
    </source>
</evidence>
<dbReference type="GeneID" id="95978105"/>
<dbReference type="Pfam" id="PF00933">
    <property type="entry name" value="Glyco_hydro_3"/>
    <property type="match status" value="1"/>
</dbReference>
<evidence type="ECO:0000256" key="9">
    <source>
        <dbReference type="ARBA" id="ARBA00023326"/>
    </source>
</evidence>
<evidence type="ECO:0000256" key="10">
    <source>
        <dbReference type="RuleBase" id="RU361161"/>
    </source>
</evidence>
<keyword evidence="9 10" id="KW-0624">Polysaccharide degradation</keyword>
<gene>
    <name evidence="12" type="ORF">AAFC00_004405</name>
</gene>
<comment type="caution">
    <text evidence="12">The sequence shown here is derived from an EMBL/GenBank/DDBJ whole genome shotgun (WGS) entry which is preliminary data.</text>
</comment>
<protein>
    <recommendedName>
        <fullName evidence="4 10">beta-glucosidase</fullName>
        <ecNumber evidence="4 10">3.2.1.21</ecNumber>
    </recommendedName>
</protein>
<keyword evidence="7 10" id="KW-0119">Carbohydrate metabolism</keyword>
<dbReference type="InterPro" id="IPR037524">
    <property type="entry name" value="PA14/GLEYA"/>
</dbReference>
<dbReference type="Gene3D" id="2.60.40.10">
    <property type="entry name" value="Immunoglobulins"/>
    <property type="match status" value="1"/>
</dbReference>
<proteinExistence type="inferred from homology"/>
<comment type="pathway">
    <text evidence="2 10">Glycan metabolism; cellulose degradation.</text>
</comment>
<evidence type="ECO:0000256" key="7">
    <source>
        <dbReference type="ARBA" id="ARBA00023277"/>
    </source>
</evidence>
<dbReference type="Pfam" id="PF14310">
    <property type="entry name" value="Fn3-like"/>
    <property type="match status" value="1"/>
</dbReference>
<evidence type="ECO:0000256" key="3">
    <source>
        <dbReference type="ARBA" id="ARBA00005336"/>
    </source>
</evidence>
<accession>A0ABR3PPI1</accession>
<dbReference type="InterPro" id="IPR002772">
    <property type="entry name" value="Glyco_hydro_3_C"/>
</dbReference>
<name>A0ABR3PPI1_9PEZI</name>
<dbReference type="PANTHER" id="PTHR42715:SF3">
    <property type="entry name" value="BETA-GLUCOSIDASE B-RELATED"/>
    <property type="match status" value="1"/>
</dbReference>
<dbReference type="InterPro" id="IPR013783">
    <property type="entry name" value="Ig-like_fold"/>
</dbReference>
<dbReference type="InterPro" id="IPR036881">
    <property type="entry name" value="Glyco_hydro_3_C_sf"/>
</dbReference>
<evidence type="ECO:0000256" key="1">
    <source>
        <dbReference type="ARBA" id="ARBA00000448"/>
    </source>
</evidence>
<evidence type="ECO:0000313" key="12">
    <source>
        <dbReference type="EMBL" id="KAL1311460.1"/>
    </source>
</evidence>
<dbReference type="SUPFAM" id="SSF52279">
    <property type="entry name" value="Beta-D-glucan exohydrolase, C-terminal domain"/>
    <property type="match status" value="1"/>
</dbReference>
<dbReference type="PROSITE" id="PS00775">
    <property type="entry name" value="GLYCOSYL_HYDROL_F3"/>
    <property type="match status" value="1"/>
</dbReference>